<accession>U4L1M2</accession>
<dbReference type="EMBL" id="HF935410">
    <property type="protein sequence ID" value="CCX08395.1"/>
    <property type="molecule type" value="Genomic_DNA"/>
</dbReference>
<dbReference type="Proteomes" id="UP000018144">
    <property type="component" value="Unassembled WGS sequence"/>
</dbReference>
<reference evidence="1 2" key="1">
    <citation type="journal article" date="2013" name="PLoS Genet.">
        <title>The genome and development-dependent transcriptomes of Pyronema confluens: a window into fungal evolution.</title>
        <authorList>
            <person name="Traeger S."/>
            <person name="Altegoer F."/>
            <person name="Freitag M."/>
            <person name="Gabaldon T."/>
            <person name="Kempken F."/>
            <person name="Kumar A."/>
            <person name="Marcet-Houben M."/>
            <person name="Poggeler S."/>
            <person name="Stajich J.E."/>
            <person name="Nowrousian M."/>
        </authorList>
    </citation>
    <scope>NUCLEOTIDE SEQUENCE [LARGE SCALE GENOMIC DNA]</scope>
    <source>
        <strain evidence="2">CBS 100304</strain>
        <tissue evidence="1">Vegetative mycelium</tissue>
    </source>
</reference>
<sequence length="91" mass="10400">MTVSMIEKVPSQVEKSPELVRFLVTWKRQTARFEERFGLTSLKLLKMGTAWNQSLRELHLACVGTHSRLVVVSAKRYAVYSCLLYTYSGCA</sequence>
<protein>
    <submittedName>
        <fullName evidence="1">Uncharacterized protein</fullName>
    </submittedName>
</protein>
<evidence type="ECO:0000313" key="2">
    <source>
        <dbReference type="Proteomes" id="UP000018144"/>
    </source>
</evidence>
<keyword evidence="2" id="KW-1185">Reference proteome</keyword>
<name>U4L1M2_PYROM</name>
<organism evidence="1 2">
    <name type="scientific">Pyronema omphalodes (strain CBS 100304)</name>
    <name type="common">Pyronema confluens</name>
    <dbReference type="NCBI Taxonomy" id="1076935"/>
    <lineage>
        <taxon>Eukaryota</taxon>
        <taxon>Fungi</taxon>
        <taxon>Dikarya</taxon>
        <taxon>Ascomycota</taxon>
        <taxon>Pezizomycotina</taxon>
        <taxon>Pezizomycetes</taxon>
        <taxon>Pezizales</taxon>
        <taxon>Pyronemataceae</taxon>
        <taxon>Pyronema</taxon>
    </lineage>
</organism>
<evidence type="ECO:0000313" key="1">
    <source>
        <dbReference type="EMBL" id="CCX08395.1"/>
    </source>
</evidence>
<proteinExistence type="predicted"/>
<gene>
    <name evidence="1" type="ORF">PCON_07988</name>
</gene>
<dbReference type="AlphaFoldDB" id="U4L1M2"/>